<dbReference type="FunFam" id="1.10.510.10:FF:000581">
    <property type="entry name" value="Cysteine-rich receptor-like protein kinase 10"/>
    <property type="match status" value="1"/>
</dbReference>
<sequence length="399" mass="44799">MKTIDFIKSMMNPFKFYSDKEGSKEADLQKIAAQEQKQFSYETLIKATDKFHSSNKLGEGGFGPVFKGKLLDGREVAVKMLSQHSRQGQKEFVNEAKLLARVQHRNVVNLLGYCTHGEDKLLVYEYVSHESVDKLLFKPDKRQQLDWKKRYEVIAGVAKGLLYLHEDSHSCIIHRDIKASNILLDDKWIPKIADFGMARLFPEDQTHVNTRVAGTNGYMAPEYVMHGHLSVKADVFSFGVLILELISGQRNSSYNLSLDAQNLLDWAYKLFKKSRSLEVLDQSIKSTADEDQVALCVQIGLLCTQSDPNLRPSMRRVVVLLSRKPTSLEEPTRPGFPGSRYRRSRNPGGSSSHTASSGASSTTRTDHTSSTMSVTNTTTHTARSLGSDPRGKRPMQPSE</sequence>
<dbReference type="InterPro" id="IPR008271">
    <property type="entry name" value="Ser/Thr_kinase_AS"/>
</dbReference>
<dbReference type="PANTHER" id="PTHR47973">
    <property type="entry name" value="CYSTEINE-RICH RECEPTOR-LIKE PROTEIN KINASE 3"/>
    <property type="match status" value="1"/>
</dbReference>
<dbReference type="InterPro" id="IPR001245">
    <property type="entry name" value="Ser-Thr/Tyr_kinase_cat_dom"/>
</dbReference>
<proteinExistence type="predicted"/>
<dbReference type="GO" id="GO:0004672">
    <property type="term" value="F:protein kinase activity"/>
    <property type="evidence" value="ECO:0007669"/>
    <property type="project" value="InterPro"/>
</dbReference>
<accession>A0A803N2X6</accession>
<dbReference type="InterPro" id="IPR000719">
    <property type="entry name" value="Prot_kinase_dom"/>
</dbReference>
<dbReference type="EnsemblPlants" id="AUR62039532-RA">
    <property type="protein sequence ID" value="AUR62039532-RA:cds"/>
    <property type="gene ID" value="AUR62039532"/>
</dbReference>
<name>A0A803N2X6_CHEQI</name>
<dbReference type="InterPro" id="IPR052059">
    <property type="entry name" value="CR_Ser/Thr_kinase"/>
</dbReference>
<evidence type="ECO:0000259" key="6">
    <source>
        <dbReference type="PROSITE" id="PS50011"/>
    </source>
</evidence>
<dbReference type="SUPFAM" id="SSF56112">
    <property type="entry name" value="Protein kinase-like (PK-like)"/>
    <property type="match status" value="1"/>
</dbReference>
<feature type="compositionally biased region" description="Low complexity" evidence="5">
    <location>
        <begin position="348"/>
        <end position="381"/>
    </location>
</feature>
<dbReference type="PROSITE" id="PS50011">
    <property type="entry name" value="PROTEIN_KINASE_DOM"/>
    <property type="match status" value="1"/>
</dbReference>
<evidence type="ECO:0000256" key="5">
    <source>
        <dbReference type="SAM" id="MobiDB-lite"/>
    </source>
</evidence>
<evidence type="ECO:0000256" key="3">
    <source>
        <dbReference type="ARBA" id="ARBA00022777"/>
    </source>
</evidence>
<evidence type="ECO:0000313" key="8">
    <source>
        <dbReference type="Proteomes" id="UP000596660"/>
    </source>
</evidence>
<organism evidence="7 8">
    <name type="scientific">Chenopodium quinoa</name>
    <name type="common">Quinoa</name>
    <dbReference type="NCBI Taxonomy" id="63459"/>
    <lineage>
        <taxon>Eukaryota</taxon>
        <taxon>Viridiplantae</taxon>
        <taxon>Streptophyta</taxon>
        <taxon>Embryophyta</taxon>
        <taxon>Tracheophyta</taxon>
        <taxon>Spermatophyta</taxon>
        <taxon>Magnoliopsida</taxon>
        <taxon>eudicotyledons</taxon>
        <taxon>Gunneridae</taxon>
        <taxon>Pentapetalae</taxon>
        <taxon>Caryophyllales</taxon>
        <taxon>Chenopodiaceae</taxon>
        <taxon>Chenopodioideae</taxon>
        <taxon>Atripliceae</taxon>
        <taxon>Chenopodium</taxon>
    </lineage>
</organism>
<dbReference type="InterPro" id="IPR011009">
    <property type="entry name" value="Kinase-like_dom_sf"/>
</dbReference>
<protein>
    <recommendedName>
        <fullName evidence="6">Protein kinase domain-containing protein</fullName>
    </recommendedName>
</protein>
<dbReference type="AlphaFoldDB" id="A0A803N2X6"/>
<dbReference type="GeneID" id="110699942"/>
<keyword evidence="3" id="KW-0418">Kinase</keyword>
<dbReference type="Gene3D" id="1.10.510.10">
    <property type="entry name" value="Transferase(Phosphotransferase) domain 1"/>
    <property type="match status" value="1"/>
</dbReference>
<evidence type="ECO:0000256" key="4">
    <source>
        <dbReference type="ARBA" id="ARBA00022840"/>
    </source>
</evidence>
<keyword evidence="8" id="KW-1185">Reference proteome</keyword>
<dbReference type="FunFam" id="3.30.200.20:FF:000327">
    <property type="entry name" value="Cysteine-rich receptor-like protein kinase 10"/>
    <property type="match status" value="1"/>
</dbReference>
<evidence type="ECO:0000256" key="1">
    <source>
        <dbReference type="ARBA" id="ARBA00022679"/>
    </source>
</evidence>
<keyword evidence="4" id="KW-0067">ATP-binding</keyword>
<reference evidence="7" key="2">
    <citation type="submission" date="2021-03" db="UniProtKB">
        <authorList>
            <consortium name="EnsemblPlants"/>
        </authorList>
    </citation>
    <scope>IDENTIFICATION</scope>
</reference>
<feature type="domain" description="Protein kinase" evidence="6">
    <location>
        <begin position="51"/>
        <end position="327"/>
    </location>
</feature>
<dbReference type="GO" id="GO:0005524">
    <property type="term" value="F:ATP binding"/>
    <property type="evidence" value="ECO:0007669"/>
    <property type="project" value="UniProtKB-KW"/>
</dbReference>
<dbReference type="OrthoDB" id="4062651at2759"/>
<dbReference type="RefSeq" id="XP_021733124.1">
    <property type="nucleotide sequence ID" value="XM_021877432.1"/>
</dbReference>
<gene>
    <name evidence="7" type="primary">LOC110699942</name>
</gene>
<dbReference type="OMA" id="YCAFPEK"/>
<dbReference type="CDD" id="cd14066">
    <property type="entry name" value="STKc_IRAK"/>
    <property type="match status" value="1"/>
</dbReference>
<keyword evidence="2" id="KW-0547">Nucleotide-binding</keyword>
<dbReference type="Proteomes" id="UP000596660">
    <property type="component" value="Unplaced"/>
</dbReference>
<dbReference type="SMART" id="SM00220">
    <property type="entry name" value="S_TKc"/>
    <property type="match status" value="1"/>
</dbReference>
<dbReference type="Gramene" id="AUR62039532-RA">
    <property type="protein sequence ID" value="AUR62039532-RA:cds"/>
    <property type="gene ID" value="AUR62039532"/>
</dbReference>
<feature type="region of interest" description="Disordered" evidence="5">
    <location>
        <begin position="327"/>
        <end position="399"/>
    </location>
</feature>
<dbReference type="Gene3D" id="3.30.200.20">
    <property type="entry name" value="Phosphorylase Kinase, domain 1"/>
    <property type="match status" value="1"/>
</dbReference>
<dbReference type="Pfam" id="PF07714">
    <property type="entry name" value="PK_Tyr_Ser-Thr"/>
    <property type="match status" value="1"/>
</dbReference>
<reference evidence="7" key="1">
    <citation type="journal article" date="2017" name="Nature">
        <title>The genome of Chenopodium quinoa.</title>
        <authorList>
            <person name="Jarvis D.E."/>
            <person name="Ho Y.S."/>
            <person name="Lightfoot D.J."/>
            <person name="Schmoeckel S.M."/>
            <person name="Li B."/>
            <person name="Borm T.J.A."/>
            <person name="Ohyanagi H."/>
            <person name="Mineta K."/>
            <person name="Michell C.T."/>
            <person name="Saber N."/>
            <person name="Kharbatia N.M."/>
            <person name="Rupper R.R."/>
            <person name="Sharp A.R."/>
            <person name="Dally N."/>
            <person name="Boughton B.A."/>
            <person name="Woo Y.H."/>
            <person name="Gao G."/>
            <person name="Schijlen E.G.W.M."/>
            <person name="Guo X."/>
            <person name="Momin A.A."/>
            <person name="Negrao S."/>
            <person name="Al-Babili S."/>
            <person name="Gehring C."/>
            <person name="Roessner U."/>
            <person name="Jung C."/>
            <person name="Murphy K."/>
            <person name="Arold S.T."/>
            <person name="Gojobori T."/>
            <person name="van der Linden C.G."/>
            <person name="van Loo E.N."/>
            <person name="Jellen E.N."/>
            <person name="Maughan P.J."/>
            <person name="Tester M."/>
        </authorList>
    </citation>
    <scope>NUCLEOTIDE SEQUENCE [LARGE SCALE GENOMIC DNA]</scope>
    <source>
        <strain evidence="7">cv. PI 614886</strain>
    </source>
</reference>
<dbReference type="PROSITE" id="PS00108">
    <property type="entry name" value="PROTEIN_KINASE_ST"/>
    <property type="match status" value="1"/>
</dbReference>
<keyword evidence="1" id="KW-0808">Transferase</keyword>
<dbReference type="KEGG" id="cqi:110699942"/>
<evidence type="ECO:0000313" key="7">
    <source>
        <dbReference type="EnsemblPlants" id="AUR62039532-RA:cds"/>
    </source>
</evidence>
<evidence type="ECO:0000256" key="2">
    <source>
        <dbReference type="ARBA" id="ARBA00022741"/>
    </source>
</evidence>